<dbReference type="Proteomes" id="UP000198649">
    <property type="component" value="Unassembled WGS sequence"/>
</dbReference>
<dbReference type="STRING" id="1005945.SAMN05216561_12833"/>
<reference evidence="2 3" key="1">
    <citation type="submission" date="2016-10" db="EMBL/GenBank/DDBJ databases">
        <authorList>
            <person name="de Groot N.N."/>
        </authorList>
    </citation>
    <scope>NUCLEOTIDE SEQUENCE [LARGE SCALE GENOMIC DNA]</scope>
    <source>
        <strain evidence="2 3">CGMCC 1.11156</strain>
    </source>
</reference>
<sequence length="138" mass="14869">MVVTMDYETLLGGLKAAHLDTGTMISPGLARLLACQAGVIPVVLGGGSQVLDVGRKRRFHSEVQRVALGVRDGGCTTIGCDRAASWCEAHHEVAWSRGGGTSVEGGRLLCSRHHHLAHHPSYDTTHHPGRKISFNRRE</sequence>
<name>A0A1I3QX66_9ACTN</name>
<proteinExistence type="predicted"/>
<dbReference type="EMBL" id="FOQG01000028">
    <property type="protein sequence ID" value="SFJ38813.1"/>
    <property type="molecule type" value="Genomic_DNA"/>
</dbReference>
<evidence type="ECO:0008006" key="4">
    <source>
        <dbReference type="Google" id="ProtNLM"/>
    </source>
</evidence>
<dbReference type="CDD" id="cd00085">
    <property type="entry name" value="HNHc"/>
    <property type="match status" value="1"/>
</dbReference>
<evidence type="ECO:0000313" key="2">
    <source>
        <dbReference type="EMBL" id="SFJ38813.1"/>
    </source>
</evidence>
<organism evidence="2 3">
    <name type="scientific">Nocardioides psychrotolerans</name>
    <dbReference type="NCBI Taxonomy" id="1005945"/>
    <lineage>
        <taxon>Bacteria</taxon>
        <taxon>Bacillati</taxon>
        <taxon>Actinomycetota</taxon>
        <taxon>Actinomycetes</taxon>
        <taxon>Propionibacteriales</taxon>
        <taxon>Nocardioidaceae</taxon>
        <taxon>Nocardioides</taxon>
    </lineage>
</organism>
<gene>
    <name evidence="2" type="ORF">SAMN05216561_12833</name>
</gene>
<feature type="region of interest" description="Disordered" evidence="1">
    <location>
        <begin position="119"/>
        <end position="138"/>
    </location>
</feature>
<keyword evidence="3" id="KW-1185">Reference proteome</keyword>
<feature type="compositionally biased region" description="Basic residues" evidence="1">
    <location>
        <begin position="127"/>
        <end position="138"/>
    </location>
</feature>
<dbReference type="InterPro" id="IPR003615">
    <property type="entry name" value="HNH_nuc"/>
</dbReference>
<evidence type="ECO:0000313" key="3">
    <source>
        <dbReference type="Proteomes" id="UP000198649"/>
    </source>
</evidence>
<accession>A0A1I3QX66</accession>
<dbReference type="AlphaFoldDB" id="A0A1I3QX66"/>
<protein>
    <recommendedName>
        <fullName evidence="4">HNH nuclease domain-containing protein</fullName>
    </recommendedName>
</protein>
<evidence type="ECO:0000256" key="1">
    <source>
        <dbReference type="SAM" id="MobiDB-lite"/>
    </source>
</evidence>